<dbReference type="SUPFAM" id="SSF51445">
    <property type="entry name" value="(Trans)glycosidases"/>
    <property type="match status" value="1"/>
</dbReference>
<evidence type="ECO:0000313" key="4">
    <source>
        <dbReference type="EMBL" id="HIR46575.1"/>
    </source>
</evidence>
<dbReference type="AlphaFoldDB" id="A0A9D1DDR7"/>
<feature type="region of interest" description="Disordered" evidence="2">
    <location>
        <begin position="39"/>
        <end position="64"/>
    </location>
</feature>
<sequence length="464" mass="50978">MGLRFLKRHSILAGAALLLCAVVATVLLGGGGEETSVVPQSSAVEESSVSAASGSNSAQETLSSAMEQAVSSEASLASQGDSSAVEVSVPVETQEEMRGVWVPFMTLDRSKEQDQSEKAFREMFSAIVSGAKQYGMNALIVHVRPFGDALYRSDLVPWSHILTGTQGKDPGYDPLAIMVEMAHEQGIELHAWMNPLRIQMNDTPSVLADNNPWNLWKDDPEKAGWVVQSGAGKYYNPAYPEVRAHIAACAEEIASRYDVDGIQFDDYFYPTQDASFDQAAYQAYADEASQSGTPLSLQEWRIANINALISEVYRRVKAINPDAQFGIAPQGNLQNDWNMGADVASWCKAKGFLDYICPQLYVNFENPTLPFGTAAQTWKNLVRDPDIELYFGLAVYKAGSDADDGTWKTADDILARQVSLGRTVECDGFMFYSWDYLQTEQTKAEVENVMKVLNQESVSREGDS</sequence>
<dbReference type="Gene3D" id="3.20.20.80">
    <property type="entry name" value="Glycosidases"/>
    <property type="match status" value="1"/>
</dbReference>
<dbReference type="Proteomes" id="UP000824242">
    <property type="component" value="Unassembled WGS sequence"/>
</dbReference>
<accession>A0A9D1DDR7</accession>
<evidence type="ECO:0000256" key="2">
    <source>
        <dbReference type="SAM" id="MobiDB-lite"/>
    </source>
</evidence>
<dbReference type="PANTHER" id="PTHR43405">
    <property type="entry name" value="GLYCOSYL HYDROLASE DIGH"/>
    <property type="match status" value="1"/>
</dbReference>
<name>A0A9D1DDR7_9FIRM</name>
<gene>
    <name evidence="4" type="ORF">IAB89_02790</name>
</gene>
<protein>
    <submittedName>
        <fullName evidence="4">Family 10 glycosylhydrolase</fullName>
    </submittedName>
</protein>
<reference evidence="4" key="1">
    <citation type="submission" date="2020-10" db="EMBL/GenBank/DDBJ databases">
        <authorList>
            <person name="Gilroy R."/>
        </authorList>
    </citation>
    <scope>NUCLEOTIDE SEQUENCE</scope>
    <source>
        <strain evidence="4">ChiSxjej1B13-7958</strain>
    </source>
</reference>
<proteinExistence type="predicted"/>
<dbReference type="InterPro" id="IPR003790">
    <property type="entry name" value="GHL10"/>
</dbReference>
<evidence type="ECO:0000313" key="5">
    <source>
        <dbReference type="Proteomes" id="UP000824242"/>
    </source>
</evidence>
<organism evidence="4 5">
    <name type="scientific">Candidatus Caccousia avicola</name>
    <dbReference type="NCBI Taxonomy" id="2840721"/>
    <lineage>
        <taxon>Bacteria</taxon>
        <taxon>Bacillati</taxon>
        <taxon>Bacillota</taxon>
        <taxon>Clostridia</taxon>
        <taxon>Eubacteriales</taxon>
        <taxon>Oscillospiraceae</taxon>
        <taxon>Oscillospiraceae incertae sedis</taxon>
        <taxon>Candidatus Caccousia</taxon>
    </lineage>
</organism>
<dbReference type="Pfam" id="PF02638">
    <property type="entry name" value="GHL10"/>
    <property type="match status" value="1"/>
</dbReference>
<reference evidence="4" key="2">
    <citation type="journal article" date="2021" name="PeerJ">
        <title>Extensive microbial diversity within the chicken gut microbiome revealed by metagenomics and culture.</title>
        <authorList>
            <person name="Gilroy R."/>
            <person name="Ravi A."/>
            <person name="Getino M."/>
            <person name="Pursley I."/>
            <person name="Horton D.L."/>
            <person name="Alikhan N.F."/>
            <person name="Baker D."/>
            <person name="Gharbi K."/>
            <person name="Hall N."/>
            <person name="Watson M."/>
            <person name="Adriaenssens E.M."/>
            <person name="Foster-Nyarko E."/>
            <person name="Jarju S."/>
            <person name="Secka A."/>
            <person name="Antonio M."/>
            <person name="Oren A."/>
            <person name="Chaudhuri R.R."/>
            <person name="La Ragione R."/>
            <person name="Hildebrand F."/>
            <person name="Pallen M.J."/>
        </authorList>
    </citation>
    <scope>NUCLEOTIDE SEQUENCE</scope>
    <source>
        <strain evidence="4">ChiSxjej1B13-7958</strain>
    </source>
</reference>
<evidence type="ECO:0000259" key="3">
    <source>
        <dbReference type="Pfam" id="PF02638"/>
    </source>
</evidence>
<comment type="caution">
    <text evidence="4">The sequence shown here is derived from an EMBL/GenBank/DDBJ whole genome shotgun (WGS) entry which is preliminary data.</text>
</comment>
<dbReference type="EMBL" id="DVGZ01000029">
    <property type="protein sequence ID" value="HIR46575.1"/>
    <property type="molecule type" value="Genomic_DNA"/>
</dbReference>
<dbReference type="InterPro" id="IPR017853">
    <property type="entry name" value="GH"/>
</dbReference>
<keyword evidence="1" id="KW-0732">Signal</keyword>
<dbReference type="InterPro" id="IPR052177">
    <property type="entry name" value="Divisome_Glycosyl_Hydrolase"/>
</dbReference>
<evidence type="ECO:0000256" key="1">
    <source>
        <dbReference type="ARBA" id="ARBA00022729"/>
    </source>
</evidence>
<dbReference type="PANTHER" id="PTHR43405:SF1">
    <property type="entry name" value="GLYCOSYL HYDROLASE DIGH"/>
    <property type="match status" value="1"/>
</dbReference>
<feature type="compositionally biased region" description="Low complexity" evidence="2">
    <location>
        <begin position="39"/>
        <end position="58"/>
    </location>
</feature>
<feature type="domain" description="Glycosyl hydrolase-like 10" evidence="3">
    <location>
        <begin position="96"/>
        <end position="400"/>
    </location>
</feature>